<feature type="compositionally biased region" description="Pro residues" evidence="1">
    <location>
        <begin position="119"/>
        <end position="128"/>
    </location>
</feature>
<keyword evidence="3" id="KW-1185">Reference proteome</keyword>
<evidence type="ECO:0000313" key="2">
    <source>
        <dbReference type="EMBL" id="MFA9476957.1"/>
    </source>
</evidence>
<accession>A0ABV4U029</accession>
<evidence type="ECO:0000313" key="3">
    <source>
        <dbReference type="Proteomes" id="UP001575105"/>
    </source>
</evidence>
<organism evidence="2 3">
    <name type="scientific">Natronomicrosphaera hydrolytica</name>
    <dbReference type="NCBI Taxonomy" id="3242702"/>
    <lineage>
        <taxon>Bacteria</taxon>
        <taxon>Pseudomonadati</taxon>
        <taxon>Planctomycetota</taxon>
        <taxon>Phycisphaerae</taxon>
        <taxon>Phycisphaerales</taxon>
        <taxon>Phycisphaeraceae</taxon>
        <taxon>Natronomicrosphaera</taxon>
    </lineage>
</organism>
<comment type="caution">
    <text evidence="2">The sequence shown here is derived from an EMBL/GenBank/DDBJ whole genome shotgun (WGS) entry which is preliminary data.</text>
</comment>
<dbReference type="Proteomes" id="UP001575105">
    <property type="component" value="Unassembled WGS sequence"/>
</dbReference>
<protein>
    <submittedName>
        <fullName evidence="2">Uncharacterized protein</fullName>
    </submittedName>
</protein>
<dbReference type="RefSeq" id="WP_425343882.1">
    <property type="nucleotide sequence ID" value="NZ_JBGUBD010000001.1"/>
</dbReference>
<name>A0ABV4U029_9BACT</name>
<feature type="region of interest" description="Disordered" evidence="1">
    <location>
        <begin position="34"/>
        <end position="58"/>
    </location>
</feature>
<sequence>MSTDSTTAAEELSKLIQALANDVDRLRRHKAVAEESRRMRLQRDRPSGVEHSDDAYDSAYRTHLNGHVQLTPDEQNACSIAPDSGKQPSSEDGASTPRAVWDEKRQLWVHHGKPHAPHPPKQDGPPPIDWSSEDLMGDLGASLLREDDACAPPPREHDEARPSAAERWFPHRAYVLGKRCIHLLHRLHSTAGSDQLKRELGTNWGHAAALLGTLRRQCRETQAALNRLTTVPYDWTDTRPWVSFDENYANLWDTWGSIVDLDSLRSDAPPSPPNEIERPTRPVSMKYASVNWFGWGPDTRQLKSAIEAGTIRVKRCTPNGRKWFFDLDDVVRINPEADGDADPTRADSAQ</sequence>
<gene>
    <name evidence="2" type="ORF">ACERK3_01495</name>
</gene>
<feature type="region of interest" description="Disordered" evidence="1">
    <location>
        <begin position="111"/>
        <end position="135"/>
    </location>
</feature>
<evidence type="ECO:0000256" key="1">
    <source>
        <dbReference type="SAM" id="MobiDB-lite"/>
    </source>
</evidence>
<reference evidence="2 3" key="1">
    <citation type="submission" date="2024-08" db="EMBL/GenBank/DDBJ databases">
        <title>Whole-genome sequencing of halo(alkali)philic microorganisms from hypersaline lakes.</title>
        <authorList>
            <person name="Sorokin D.Y."/>
            <person name="Merkel A.Y."/>
            <person name="Messina E."/>
            <person name="Yakimov M."/>
        </authorList>
    </citation>
    <scope>NUCLEOTIDE SEQUENCE [LARGE SCALE GENOMIC DNA]</scope>
    <source>
        <strain evidence="2 3">AB-hyl4</strain>
    </source>
</reference>
<dbReference type="EMBL" id="JBGUBD010000001">
    <property type="protein sequence ID" value="MFA9476957.1"/>
    <property type="molecule type" value="Genomic_DNA"/>
</dbReference>
<feature type="compositionally biased region" description="Basic and acidic residues" evidence="1">
    <location>
        <begin position="34"/>
        <end position="54"/>
    </location>
</feature>
<proteinExistence type="predicted"/>
<feature type="region of interest" description="Disordered" evidence="1">
    <location>
        <begin position="76"/>
        <end position="98"/>
    </location>
</feature>